<accession>A0AAV4USX8</accession>
<gene>
    <name evidence="1" type="ORF">CEXT_333381</name>
</gene>
<keyword evidence="2" id="KW-1185">Reference proteome</keyword>
<comment type="caution">
    <text evidence="1">The sequence shown here is derived from an EMBL/GenBank/DDBJ whole genome shotgun (WGS) entry which is preliminary data.</text>
</comment>
<dbReference type="Proteomes" id="UP001054945">
    <property type="component" value="Unassembled WGS sequence"/>
</dbReference>
<dbReference type="AlphaFoldDB" id="A0AAV4USX8"/>
<protein>
    <submittedName>
        <fullName evidence="1">Uncharacterized protein</fullName>
    </submittedName>
</protein>
<evidence type="ECO:0000313" key="2">
    <source>
        <dbReference type="Proteomes" id="UP001054945"/>
    </source>
</evidence>
<name>A0AAV4USX8_CAEEX</name>
<proteinExistence type="predicted"/>
<sequence>MRECLPHETLYLSKQLLTRIWVLSGERDCRKWTDVLRGKGSRVTHMKPMKCFPSKIKLPRGYPWEINHVQLDEDSYGLKGRRKKLI</sequence>
<evidence type="ECO:0000313" key="1">
    <source>
        <dbReference type="EMBL" id="GIY60897.1"/>
    </source>
</evidence>
<organism evidence="1 2">
    <name type="scientific">Caerostris extrusa</name>
    <name type="common">Bark spider</name>
    <name type="synonym">Caerostris bankana</name>
    <dbReference type="NCBI Taxonomy" id="172846"/>
    <lineage>
        <taxon>Eukaryota</taxon>
        <taxon>Metazoa</taxon>
        <taxon>Ecdysozoa</taxon>
        <taxon>Arthropoda</taxon>
        <taxon>Chelicerata</taxon>
        <taxon>Arachnida</taxon>
        <taxon>Araneae</taxon>
        <taxon>Araneomorphae</taxon>
        <taxon>Entelegynae</taxon>
        <taxon>Araneoidea</taxon>
        <taxon>Araneidae</taxon>
        <taxon>Caerostris</taxon>
    </lineage>
</organism>
<dbReference type="EMBL" id="BPLR01013394">
    <property type="protein sequence ID" value="GIY60897.1"/>
    <property type="molecule type" value="Genomic_DNA"/>
</dbReference>
<reference evidence="1 2" key="1">
    <citation type="submission" date="2021-06" db="EMBL/GenBank/DDBJ databases">
        <title>Caerostris extrusa draft genome.</title>
        <authorList>
            <person name="Kono N."/>
            <person name="Arakawa K."/>
        </authorList>
    </citation>
    <scope>NUCLEOTIDE SEQUENCE [LARGE SCALE GENOMIC DNA]</scope>
</reference>